<sequence length="401" mass="43320">MSHTGVSKSFSAMLKEASLAFSFGLAGILAGFIVASQSGIFSLKPSWVLALYPAIISAKGVGSGLLSGRLSTGLHLGTIYPKFFGNTKSFYKLIEVLIVLTLVTSFTICAISMVFGNLFWGITLADFLSILSVIITTMALGLLLSFVTIKVSFISFEKGLDPDVVVYPVMSTVADIFVTLCYVAVLNLFFIGVWGQWFIGLACLIPVFLVFYILSNNLHEADFIKTFKESIITMLIVAFLVNITGTILHGINSFVEGRRPEIITVYPALIGMIGNVGSVIGSTATTKLALGLLTPSFSSIKNHAKTIFSAWVASLMMFFILAVMALSIHNMFSFSSFYRLISIVLLANVLAFVAIVFLSYAVSILTFKRGLDPDNFVIPVESSLADSVTSIALFVALVLIM</sequence>
<feature type="transmembrane region" description="Helical" evidence="9">
    <location>
        <begin position="17"/>
        <end position="35"/>
    </location>
</feature>
<keyword evidence="7" id="KW-0406">Ion transport</keyword>
<keyword evidence="3" id="KW-0813">Transport</keyword>
<feature type="transmembrane region" description="Helical" evidence="9">
    <location>
        <begin position="197"/>
        <end position="215"/>
    </location>
</feature>
<keyword evidence="4 9" id="KW-0812">Transmembrane</keyword>
<accession>A0A0M0BTQ1</accession>
<evidence type="ECO:0000256" key="1">
    <source>
        <dbReference type="ARBA" id="ARBA00004141"/>
    </source>
</evidence>
<name>A0A0M0BTQ1_9ARCH</name>
<comment type="similarity">
    <text evidence="2">Belongs to the SLC41A transporter family.</text>
</comment>
<dbReference type="InterPro" id="IPR036739">
    <property type="entry name" value="SLC41_membr_dom_sf"/>
</dbReference>
<evidence type="ECO:0000256" key="6">
    <source>
        <dbReference type="ARBA" id="ARBA00022989"/>
    </source>
</evidence>
<evidence type="ECO:0000256" key="7">
    <source>
        <dbReference type="ARBA" id="ARBA00023065"/>
    </source>
</evidence>
<feature type="domain" description="SLC41A/MgtE integral membrane" evidence="10">
    <location>
        <begin position="267"/>
        <end position="395"/>
    </location>
</feature>
<evidence type="ECO:0000256" key="3">
    <source>
        <dbReference type="ARBA" id="ARBA00022448"/>
    </source>
</evidence>
<keyword evidence="6 9" id="KW-1133">Transmembrane helix</keyword>
<feature type="transmembrane region" description="Helical" evidence="9">
    <location>
        <begin position="127"/>
        <end position="149"/>
    </location>
</feature>
<comment type="subcellular location">
    <subcellularLocation>
        <location evidence="1">Membrane</location>
        <topology evidence="1">Multi-pass membrane protein</topology>
    </subcellularLocation>
</comment>
<evidence type="ECO:0000256" key="8">
    <source>
        <dbReference type="ARBA" id="ARBA00023136"/>
    </source>
</evidence>
<comment type="caution">
    <text evidence="11">The sequence shown here is derived from an EMBL/GenBank/DDBJ whole genome shotgun (WGS) entry which is preliminary data.</text>
</comment>
<feature type="transmembrane region" description="Helical" evidence="9">
    <location>
        <begin position="169"/>
        <end position="190"/>
    </location>
</feature>
<reference evidence="12" key="1">
    <citation type="submission" date="2015-06" db="EMBL/GenBank/DDBJ databases">
        <title>New insights into the roles of widespread benthic archaea in carbon and nitrogen cycling.</title>
        <authorList>
            <person name="Lazar C.S."/>
            <person name="Baker B.J."/>
            <person name="Seitz K.W."/>
            <person name="Hyde A.S."/>
            <person name="Dick G.J."/>
            <person name="Hinrichs K.-U."/>
            <person name="Teske A.P."/>
        </authorList>
    </citation>
    <scope>NUCLEOTIDE SEQUENCE [LARGE SCALE GENOMIC DNA]</scope>
</reference>
<evidence type="ECO:0000256" key="5">
    <source>
        <dbReference type="ARBA" id="ARBA00022842"/>
    </source>
</evidence>
<dbReference type="PANTHER" id="PTHR16228:SF7">
    <property type="entry name" value="SLC41A_MGTE INTEGRAL MEMBRANE DOMAIN-CONTAINING PROTEIN"/>
    <property type="match status" value="1"/>
</dbReference>
<gene>
    <name evidence="11" type="ORF">AC478_01600</name>
</gene>
<dbReference type="Proteomes" id="UP000054016">
    <property type="component" value="Unassembled WGS sequence"/>
</dbReference>
<feature type="transmembrane region" description="Helical" evidence="9">
    <location>
        <begin position="90"/>
        <end position="115"/>
    </location>
</feature>
<organism evidence="11 12">
    <name type="scientific">miscellaneous Crenarchaeota group-1 archaeon SG8-32-3</name>
    <dbReference type="NCBI Taxonomy" id="1685125"/>
    <lineage>
        <taxon>Archaea</taxon>
        <taxon>Candidatus Bathyarchaeota</taxon>
        <taxon>MCG-1</taxon>
    </lineage>
</organism>
<evidence type="ECO:0000313" key="12">
    <source>
        <dbReference type="Proteomes" id="UP000054016"/>
    </source>
</evidence>
<feature type="transmembrane region" description="Helical" evidence="9">
    <location>
        <begin position="263"/>
        <end position="286"/>
    </location>
</feature>
<evidence type="ECO:0000313" key="11">
    <source>
        <dbReference type="EMBL" id="KON31977.1"/>
    </source>
</evidence>
<dbReference type="InterPro" id="IPR045349">
    <property type="entry name" value="SLC41A1-3"/>
</dbReference>
<evidence type="ECO:0000256" key="9">
    <source>
        <dbReference type="SAM" id="Phobius"/>
    </source>
</evidence>
<dbReference type="InterPro" id="IPR006667">
    <property type="entry name" value="SLC41_membr_dom"/>
</dbReference>
<feature type="transmembrane region" description="Helical" evidence="9">
    <location>
        <begin position="230"/>
        <end position="251"/>
    </location>
</feature>
<evidence type="ECO:0000259" key="10">
    <source>
        <dbReference type="Pfam" id="PF01769"/>
    </source>
</evidence>
<evidence type="ECO:0000256" key="2">
    <source>
        <dbReference type="ARBA" id="ARBA00009749"/>
    </source>
</evidence>
<dbReference type="AlphaFoldDB" id="A0A0M0BTQ1"/>
<keyword evidence="5" id="KW-0460">Magnesium</keyword>
<dbReference type="PANTHER" id="PTHR16228">
    <property type="entry name" value="DIVALENT CATION TRANSPORTER SOLUTE CARRIER FAMILY 41"/>
    <property type="match status" value="1"/>
</dbReference>
<dbReference type="SUPFAM" id="SSF161093">
    <property type="entry name" value="MgtE membrane domain-like"/>
    <property type="match status" value="2"/>
</dbReference>
<dbReference type="GO" id="GO:0008324">
    <property type="term" value="F:monoatomic cation transmembrane transporter activity"/>
    <property type="evidence" value="ECO:0007669"/>
    <property type="project" value="InterPro"/>
</dbReference>
<dbReference type="GO" id="GO:0016020">
    <property type="term" value="C:membrane"/>
    <property type="evidence" value="ECO:0007669"/>
    <property type="project" value="UniProtKB-SubCell"/>
</dbReference>
<dbReference type="Pfam" id="PF01769">
    <property type="entry name" value="MgtE"/>
    <property type="match status" value="2"/>
</dbReference>
<feature type="domain" description="SLC41A/MgtE integral membrane" evidence="10">
    <location>
        <begin position="53"/>
        <end position="184"/>
    </location>
</feature>
<proteinExistence type="inferred from homology"/>
<dbReference type="EMBL" id="LFWV01000016">
    <property type="protein sequence ID" value="KON31977.1"/>
    <property type="molecule type" value="Genomic_DNA"/>
</dbReference>
<feature type="transmembrane region" description="Helical" evidence="9">
    <location>
        <begin position="340"/>
        <end position="362"/>
    </location>
</feature>
<feature type="transmembrane region" description="Helical" evidence="9">
    <location>
        <begin position="382"/>
        <end position="400"/>
    </location>
</feature>
<keyword evidence="8 9" id="KW-0472">Membrane</keyword>
<dbReference type="Gene3D" id="1.10.357.20">
    <property type="entry name" value="SLC41 divalent cation transporters, integral membrane domain"/>
    <property type="match status" value="2"/>
</dbReference>
<protein>
    <recommendedName>
        <fullName evidence="10">SLC41A/MgtE integral membrane domain-containing protein</fullName>
    </recommendedName>
</protein>
<evidence type="ECO:0000256" key="4">
    <source>
        <dbReference type="ARBA" id="ARBA00022692"/>
    </source>
</evidence>
<feature type="transmembrane region" description="Helical" evidence="9">
    <location>
        <begin position="306"/>
        <end position="328"/>
    </location>
</feature>